<organism evidence="2 3">
    <name type="scientific">Mycena venus</name>
    <dbReference type="NCBI Taxonomy" id="2733690"/>
    <lineage>
        <taxon>Eukaryota</taxon>
        <taxon>Fungi</taxon>
        <taxon>Dikarya</taxon>
        <taxon>Basidiomycota</taxon>
        <taxon>Agaricomycotina</taxon>
        <taxon>Agaricomycetes</taxon>
        <taxon>Agaricomycetidae</taxon>
        <taxon>Agaricales</taxon>
        <taxon>Marasmiineae</taxon>
        <taxon>Mycenaceae</taxon>
        <taxon>Mycena</taxon>
    </lineage>
</organism>
<name>A0A8H6Z6V1_9AGAR</name>
<feature type="region of interest" description="Disordered" evidence="1">
    <location>
        <begin position="104"/>
        <end position="160"/>
    </location>
</feature>
<gene>
    <name evidence="2" type="ORF">MVEN_00064200</name>
</gene>
<evidence type="ECO:0000313" key="3">
    <source>
        <dbReference type="Proteomes" id="UP000620124"/>
    </source>
</evidence>
<feature type="compositionally biased region" description="Low complexity" evidence="1">
    <location>
        <begin position="50"/>
        <end position="75"/>
    </location>
</feature>
<reference evidence="2" key="1">
    <citation type="submission" date="2020-05" db="EMBL/GenBank/DDBJ databases">
        <title>Mycena genomes resolve the evolution of fungal bioluminescence.</title>
        <authorList>
            <person name="Tsai I.J."/>
        </authorList>
    </citation>
    <scope>NUCLEOTIDE SEQUENCE</scope>
    <source>
        <strain evidence="2">CCC161011</strain>
    </source>
</reference>
<feature type="compositionally biased region" description="Acidic residues" evidence="1">
    <location>
        <begin position="144"/>
        <end position="155"/>
    </location>
</feature>
<feature type="compositionally biased region" description="Low complexity" evidence="1">
    <location>
        <begin position="121"/>
        <end position="143"/>
    </location>
</feature>
<protein>
    <submittedName>
        <fullName evidence="2">DDE Tnp4 domain-containing protein</fullName>
    </submittedName>
</protein>
<dbReference type="AlphaFoldDB" id="A0A8H6Z6V1"/>
<feature type="region of interest" description="Disordered" evidence="1">
    <location>
        <begin position="39"/>
        <end position="75"/>
    </location>
</feature>
<dbReference type="Proteomes" id="UP000620124">
    <property type="component" value="Unassembled WGS sequence"/>
</dbReference>
<dbReference type="EMBL" id="JACAZI010000001">
    <property type="protein sequence ID" value="KAF7372059.1"/>
    <property type="molecule type" value="Genomic_DNA"/>
</dbReference>
<evidence type="ECO:0000313" key="2">
    <source>
        <dbReference type="EMBL" id="KAF7372059.1"/>
    </source>
</evidence>
<dbReference type="OrthoDB" id="3246760at2759"/>
<accession>A0A8H6Z6V1</accession>
<evidence type="ECO:0000256" key="1">
    <source>
        <dbReference type="SAM" id="MobiDB-lite"/>
    </source>
</evidence>
<proteinExistence type="predicted"/>
<comment type="caution">
    <text evidence="2">The sequence shown here is derived from an EMBL/GenBank/DDBJ whole genome shotgun (WGS) entry which is preliminary data.</text>
</comment>
<sequence length="285" mass="31682">MPSGNRRPAREKALLKAYVRHNKGRQRRNLLRRRAAARLRHQYREENPRSVSLDDFSSLSSGDSSESDSDQSSGDDWADILGADWRFASDILGDQSSIVITGFTSESDDDSMPDLRSVDYGSSSTDSEWDSWSGWSGSLSGAAGDDEESSDDESDSAAHRPARLRQFIIEEIDAMYANRYEKPRNTLPRGPSYLHHVLTALKAGRDDHFREALRVSPQTFDKLVARLENDPIFSNNSNQPQLSVEHQLAVALYRFGHDGNSASIQSVANRAGLGKGTVHLCIMLP</sequence>
<keyword evidence="3" id="KW-1185">Reference proteome</keyword>